<organism evidence="1 2">
    <name type="scientific">Candidatus Buchananbacteria bacterium RBG_13_36_9</name>
    <dbReference type="NCBI Taxonomy" id="1797530"/>
    <lineage>
        <taxon>Bacteria</taxon>
        <taxon>Candidatus Buchananiibacteriota</taxon>
    </lineage>
</organism>
<accession>A0A1G1XR30</accession>
<dbReference type="EMBL" id="MHHZ01000003">
    <property type="protein sequence ID" value="OGY42515.1"/>
    <property type="molecule type" value="Genomic_DNA"/>
</dbReference>
<proteinExistence type="predicted"/>
<dbReference type="Proteomes" id="UP000176498">
    <property type="component" value="Unassembled WGS sequence"/>
</dbReference>
<evidence type="ECO:0000313" key="2">
    <source>
        <dbReference type="Proteomes" id="UP000176498"/>
    </source>
</evidence>
<comment type="caution">
    <text evidence="1">The sequence shown here is derived from an EMBL/GenBank/DDBJ whole genome shotgun (WGS) entry which is preliminary data.</text>
</comment>
<protein>
    <submittedName>
        <fullName evidence="1">Uncharacterized protein</fullName>
    </submittedName>
</protein>
<name>A0A1G1XR30_9BACT</name>
<dbReference type="AlphaFoldDB" id="A0A1G1XR30"/>
<sequence length="152" mass="17528">MTNEITKEEAKKAMEKGTHFGFVPHRLEIKGFSKYNHFPLNVLFMSLAKKDGKQVRGIAVYEPDFHTYKKDGHLNLMRYHNIYGGDCFLYIVYDESNGKYYGEKQINNKKVGSAAGKGDWHKFFAHLTIIGLAKGERCLFKDFAEKPAEKKQ</sequence>
<gene>
    <name evidence="1" type="ORF">A2Y82_04080</name>
</gene>
<reference evidence="1 2" key="1">
    <citation type="journal article" date="2016" name="Nat. Commun.">
        <title>Thousands of microbial genomes shed light on interconnected biogeochemical processes in an aquifer system.</title>
        <authorList>
            <person name="Anantharaman K."/>
            <person name="Brown C.T."/>
            <person name="Hug L.A."/>
            <person name="Sharon I."/>
            <person name="Castelle C.J."/>
            <person name="Probst A.J."/>
            <person name="Thomas B.C."/>
            <person name="Singh A."/>
            <person name="Wilkins M.J."/>
            <person name="Karaoz U."/>
            <person name="Brodie E.L."/>
            <person name="Williams K.H."/>
            <person name="Hubbard S.S."/>
            <person name="Banfield J.F."/>
        </authorList>
    </citation>
    <scope>NUCLEOTIDE SEQUENCE [LARGE SCALE GENOMIC DNA]</scope>
</reference>
<evidence type="ECO:0000313" key="1">
    <source>
        <dbReference type="EMBL" id="OGY42515.1"/>
    </source>
</evidence>